<dbReference type="InterPro" id="IPR036237">
    <property type="entry name" value="Xyl_isomerase-like_sf"/>
</dbReference>
<dbReference type="InterPro" id="IPR050312">
    <property type="entry name" value="IolE/XylAMocC-like"/>
</dbReference>
<accession>A0A926D672</accession>
<gene>
    <name evidence="2" type="ORF">H8696_09765</name>
</gene>
<dbReference type="PANTHER" id="PTHR12110:SF41">
    <property type="entry name" value="INOSOSE DEHYDRATASE"/>
    <property type="match status" value="1"/>
</dbReference>
<name>A0A926D672_9FIRM</name>
<comment type="caution">
    <text evidence="2">The sequence shown here is derived from an EMBL/GenBank/DDBJ whole genome shotgun (WGS) entry which is preliminary data.</text>
</comment>
<protein>
    <submittedName>
        <fullName evidence="2">Sugar phosphate isomerase/epimerase</fullName>
    </submittedName>
</protein>
<keyword evidence="2" id="KW-0413">Isomerase</keyword>
<reference evidence="2" key="1">
    <citation type="submission" date="2020-08" db="EMBL/GenBank/DDBJ databases">
        <title>Genome public.</title>
        <authorList>
            <person name="Liu C."/>
            <person name="Sun Q."/>
        </authorList>
    </citation>
    <scope>NUCLEOTIDE SEQUENCE</scope>
    <source>
        <strain evidence="2">NSJ-53</strain>
    </source>
</reference>
<dbReference type="AlphaFoldDB" id="A0A926D672"/>
<dbReference type="Proteomes" id="UP000623172">
    <property type="component" value="Unassembled WGS sequence"/>
</dbReference>
<evidence type="ECO:0000313" key="2">
    <source>
        <dbReference type="EMBL" id="MBC8532134.1"/>
    </source>
</evidence>
<feature type="domain" description="Xylose isomerase-like TIM barrel" evidence="1">
    <location>
        <begin position="24"/>
        <end position="271"/>
    </location>
</feature>
<dbReference type="Gene3D" id="3.20.20.150">
    <property type="entry name" value="Divalent-metal-dependent TIM barrel enzymes"/>
    <property type="match status" value="1"/>
</dbReference>
<dbReference type="Pfam" id="PF01261">
    <property type="entry name" value="AP_endonuc_2"/>
    <property type="match status" value="1"/>
</dbReference>
<keyword evidence="3" id="KW-1185">Reference proteome</keyword>
<dbReference type="InterPro" id="IPR013022">
    <property type="entry name" value="Xyl_isomerase-like_TIM-brl"/>
</dbReference>
<sequence length="275" mass="30880">MNKVYLQMFSLHNETRPMPEMLERIAGLGYAGVEFAGSNYGGMDEAGMKNLLKDLKLEPLGAHVRADTLLRDLPYVKAVGGRYMIIASHRLTNREDCLKLAESLNEWGRICKAEGLKAGYHNHTPEFHRDGGDYLLDILIQNTDPETVIFELDAGWAAAAGVDVVNYLKEHAGRIELLHVNESDLEIGPEKPFPAKMNLDENGRPIFTPEELAFRKVKDEADCPLGKGLLDWNEVIPTGKAIGVKEFIVERRHSYLPDTFDSLKEDLDYLKGGNW</sequence>
<evidence type="ECO:0000313" key="3">
    <source>
        <dbReference type="Proteomes" id="UP000623172"/>
    </source>
</evidence>
<organism evidence="2 3">
    <name type="scientific">Gehongia tenuis</name>
    <dbReference type="NCBI Taxonomy" id="2763655"/>
    <lineage>
        <taxon>Bacteria</taxon>
        <taxon>Bacillati</taxon>
        <taxon>Bacillota</taxon>
        <taxon>Clostridia</taxon>
        <taxon>Christensenellales</taxon>
        <taxon>Christensenellaceae</taxon>
        <taxon>Gehongia</taxon>
    </lineage>
</organism>
<dbReference type="GO" id="GO:0016853">
    <property type="term" value="F:isomerase activity"/>
    <property type="evidence" value="ECO:0007669"/>
    <property type="project" value="UniProtKB-KW"/>
</dbReference>
<dbReference type="RefSeq" id="WP_249317246.1">
    <property type="nucleotide sequence ID" value="NZ_JACRSR010000004.1"/>
</dbReference>
<dbReference type="SUPFAM" id="SSF51658">
    <property type="entry name" value="Xylose isomerase-like"/>
    <property type="match status" value="1"/>
</dbReference>
<proteinExistence type="predicted"/>
<evidence type="ECO:0000259" key="1">
    <source>
        <dbReference type="Pfam" id="PF01261"/>
    </source>
</evidence>
<dbReference type="EMBL" id="JACRSR010000004">
    <property type="protein sequence ID" value="MBC8532134.1"/>
    <property type="molecule type" value="Genomic_DNA"/>
</dbReference>
<dbReference type="PANTHER" id="PTHR12110">
    <property type="entry name" value="HYDROXYPYRUVATE ISOMERASE"/>
    <property type="match status" value="1"/>
</dbReference>